<dbReference type="Pfam" id="PF04679">
    <property type="entry name" value="DNA_ligase_A_C"/>
    <property type="match status" value="1"/>
</dbReference>
<proteinExistence type="inferred from homology"/>
<dbReference type="PROSITE" id="PS00697">
    <property type="entry name" value="DNA_LIGASE_A1"/>
    <property type="match status" value="1"/>
</dbReference>
<keyword evidence="6 9" id="KW-0067">ATP-binding</keyword>
<dbReference type="Gene3D" id="2.40.50.140">
    <property type="entry name" value="Nucleic acid-binding proteins"/>
    <property type="match status" value="1"/>
</dbReference>
<organism evidence="13 14">
    <name type="scientific">Gymnopilus junonius</name>
    <name type="common">Spectacular rustgill mushroom</name>
    <name type="synonym">Gymnopilus spectabilis subsp. junonius</name>
    <dbReference type="NCBI Taxonomy" id="109634"/>
    <lineage>
        <taxon>Eukaryota</taxon>
        <taxon>Fungi</taxon>
        <taxon>Dikarya</taxon>
        <taxon>Basidiomycota</taxon>
        <taxon>Agaricomycotina</taxon>
        <taxon>Agaricomycetes</taxon>
        <taxon>Agaricomycetidae</taxon>
        <taxon>Agaricales</taxon>
        <taxon>Agaricineae</taxon>
        <taxon>Hymenogastraceae</taxon>
        <taxon>Gymnopilus</taxon>
    </lineage>
</organism>
<feature type="compositionally biased region" description="Polar residues" evidence="11">
    <location>
        <begin position="1"/>
        <end position="12"/>
    </location>
</feature>
<dbReference type="InterPro" id="IPR012308">
    <property type="entry name" value="DNA_ligase_ATP-dep_N"/>
</dbReference>
<keyword evidence="5 9" id="KW-0547">Nucleotide-binding</keyword>
<keyword evidence="14" id="KW-1185">Reference proteome</keyword>
<dbReference type="Gene3D" id="1.10.3260.10">
    <property type="entry name" value="DNA ligase, ATP-dependent, N-terminal domain"/>
    <property type="match status" value="1"/>
</dbReference>
<dbReference type="Gene3D" id="3.30.470.30">
    <property type="entry name" value="DNA ligase/mRNA capping enzyme"/>
    <property type="match status" value="1"/>
</dbReference>
<dbReference type="PANTHER" id="PTHR45674">
    <property type="entry name" value="DNA LIGASE 1/3 FAMILY MEMBER"/>
    <property type="match status" value="1"/>
</dbReference>
<reference evidence="13" key="1">
    <citation type="submission" date="2020-11" db="EMBL/GenBank/DDBJ databases">
        <authorList>
            <consortium name="DOE Joint Genome Institute"/>
            <person name="Ahrendt S."/>
            <person name="Riley R."/>
            <person name="Andreopoulos W."/>
            <person name="LaButti K."/>
            <person name="Pangilinan J."/>
            <person name="Ruiz-duenas F.J."/>
            <person name="Barrasa J.M."/>
            <person name="Sanchez-Garcia M."/>
            <person name="Camarero S."/>
            <person name="Miyauchi S."/>
            <person name="Serrano A."/>
            <person name="Linde D."/>
            <person name="Babiker R."/>
            <person name="Drula E."/>
            <person name="Ayuso-Fernandez I."/>
            <person name="Pacheco R."/>
            <person name="Padilla G."/>
            <person name="Ferreira P."/>
            <person name="Barriuso J."/>
            <person name="Kellner H."/>
            <person name="Castanera R."/>
            <person name="Alfaro M."/>
            <person name="Ramirez L."/>
            <person name="Pisabarro A.G."/>
            <person name="Kuo A."/>
            <person name="Tritt A."/>
            <person name="Lipzen A."/>
            <person name="He G."/>
            <person name="Yan M."/>
            <person name="Ng V."/>
            <person name="Cullen D."/>
            <person name="Martin F."/>
            <person name="Rosso M.-N."/>
            <person name="Henrissat B."/>
            <person name="Hibbett D."/>
            <person name="Martinez A.T."/>
            <person name="Grigoriev I.V."/>
        </authorList>
    </citation>
    <scope>NUCLEOTIDE SEQUENCE</scope>
    <source>
        <strain evidence="13">AH 44721</strain>
    </source>
</reference>
<keyword evidence="9" id="KW-0234">DNA repair</keyword>
<comment type="catalytic activity">
    <reaction evidence="8 9">
        <text>ATP + (deoxyribonucleotide)n-3'-hydroxyl + 5'-phospho-(deoxyribonucleotide)m = (deoxyribonucleotide)n+m + AMP + diphosphate.</text>
        <dbReference type="EC" id="6.5.1.1"/>
    </reaction>
</comment>
<dbReference type="GO" id="GO:0006281">
    <property type="term" value="P:DNA repair"/>
    <property type="evidence" value="ECO:0007669"/>
    <property type="project" value="UniProtKB-KW"/>
</dbReference>
<evidence type="ECO:0000313" key="13">
    <source>
        <dbReference type="EMBL" id="KAF8904477.1"/>
    </source>
</evidence>
<feature type="compositionally biased region" description="Polar residues" evidence="11">
    <location>
        <begin position="21"/>
        <end position="45"/>
    </location>
</feature>
<name>A0A9P5TQW7_GYMJU</name>
<dbReference type="GO" id="GO:0005634">
    <property type="term" value="C:nucleus"/>
    <property type="evidence" value="ECO:0007669"/>
    <property type="project" value="UniProtKB-SubCell"/>
</dbReference>
<dbReference type="SUPFAM" id="SSF56091">
    <property type="entry name" value="DNA ligase/mRNA capping enzyme, catalytic domain"/>
    <property type="match status" value="1"/>
</dbReference>
<dbReference type="SUPFAM" id="SSF117018">
    <property type="entry name" value="ATP-dependent DNA ligase DNA-binding domain"/>
    <property type="match status" value="1"/>
</dbReference>
<dbReference type="CDD" id="cd07900">
    <property type="entry name" value="Adenylation_DNA_ligase_I_Euk"/>
    <property type="match status" value="1"/>
</dbReference>
<evidence type="ECO:0000256" key="3">
    <source>
        <dbReference type="ARBA" id="ARBA00022598"/>
    </source>
</evidence>
<dbReference type="SUPFAM" id="SSF50249">
    <property type="entry name" value="Nucleic acid-binding proteins"/>
    <property type="match status" value="1"/>
</dbReference>
<keyword evidence="3 9" id="KW-0436">Ligase</keyword>
<feature type="region of interest" description="Disordered" evidence="11">
    <location>
        <begin position="353"/>
        <end position="377"/>
    </location>
</feature>
<keyword evidence="9" id="KW-0233">DNA recombination</keyword>
<evidence type="ECO:0000256" key="10">
    <source>
        <dbReference type="RuleBase" id="RU004196"/>
    </source>
</evidence>
<dbReference type="FunFam" id="3.30.470.30:FF:000002">
    <property type="entry name" value="DNA ligase"/>
    <property type="match status" value="1"/>
</dbReference>
<keyword evidence="4" id="KW-0235">DNA replication</keyword>
<comment type="similarity">
    <text evidence="2 10">Belongs to the ATP-dependent DNA ligase family.</text>
</comment>
<dbReference type="InterPro" id="IPR000977">
    <property type="entry name" value="DNA_ligase_ATP-dep"/>
</dbReference>
<dbReference type="Pfam" id="PF04675">
    <property type="entry name" value="DNA_ligase_A_N"/>
    <property type="match status" value="1"/>
</dbReference>
<dbReference type="EMBL" id="JADNYJ010000026">
    <property type="protein sequence ID" value="KAF8904477.1"/>
    <property type="molecule type" value="Genomic_DNA"/>
</dbReference>
<evidence type="ECO:0000256" key="4">
    <source>
        <dbReference type="ARBA" id="ARBA00022705"/>
    </source>
</evidence>
<dbReference type="InterPro" id="IPR036599">
    <property type="entry name" value="DNA_ligase_N_sf"/>
</dbReference>
<dbReference type="Pfam" id="PF01068">
    <property type="entry name" value="DNA_ligase_A_M"/>
    <property type="match status" value="1"/>
</dbReference>
<evidence type="ECO:0000256" key="6">
    <source>
        <dbReference type="ARBA" id="ARBA00022840"/>
    </source>
</evidence>
<comment type="caution">
    <text evidence="13">The sequence shown here is derived from an EMBL/GenBank/DDBJ whole genome shotgun (WGS) entry which is preliminary data.</text>
</comment>
<dbReference type="CDD" id="cd07969">
    <property type="entry name" value="OBF_DNA_ligase_I"/>
    <property type="match status" value="1"/>
</dbReference>
<evidence type="ECO:0000256" key="1">
    <source>
        <dbReference type="ARBA" id="ARBA00004123"/>
    </source>
</evidence>
<dbReference type="PANTHER" id="PTHR45674:SF9">
    <property type="entry name" value="DNA LIGASE 3"/>
    <property type="match status" value="1"/>
</dbReference>
<dbReference type="InterPro" id="IPR050191">
    <property type="entry name" value="ATP-dep_DNA_ligase"/>
</dbReference>
<dbReference type="EC" id="6.5.1.1" evidence="9"/>
<dbReference type="GO" id="GO:0005524">
    <property type="term" value="F:ATP binding"/>
    <property type="evidence" value="ECO:0007669"/>
    <property type="project" value="UniProtKB-KW"/>
</dbReference>
<dbReference type="GO" id="GO:0071897">
    <property type="term" value="P:DNA biosynthetic process"/>
    <property type="evidence" value="ECO:0007669"/>
    <property type="project" value="InterPro"/>
</dbReference>
<sequence>MSKRPPNSSNVSPAKKKRTKLQQNQSQLDHFFSSPKTKSTTNRSGPVQPEFVRGSSTKFDGSAPLTSLGFDKPEVIDVDSFDVEGLVPSPLPKSLAASDLSRPAPAKSKELNSSRVFGKVSTSSVPIVFLPLDVDPIAYKPNLQPSRQLEAPYALLTHALIALSQTRSRIAIINILTNFLRTITLKHPLSLLPAVYLLSNCLGPSFVPIELGLGSSILSRAIQQISGLSAAALKQLYNTTGDPGDVAYAAKSNIRTLIPHPPLTVPYVYESMLKIARCKGQGAAKEKQKIVEKLLLAASGEEVRYITRMLCQNLRVGAVRTSLLSALARTFVLTDPQFKGALAGTDLLAPGSPYVSEDAVEEPEEQRSPSKGKKKPTAAQEKLASSFKEAESLVKQVYVKHPSYDQIIPALLENGLDSLADRVPLTIGIPLHPMLGSPMRSLEEIYSRLGDLPFSAEFKYDGQRAQIHALRLADNKSDIKIFSRHLEDMTSKYPDIIGLVDCMFKESASLSSFIMDAEVVAVDTFSGAIKSFQELSGRARKDVNLKDIRIAVCVFAFDLMYLNGEPLLSRSFRDRRDLLRQCFPIRRSQEQSASVAVAQFDLVKSCESNEGKACIEDFMLSAVENRCEGLMIKLLDKLDGVELNGEKQGRLKSLPCTYEPDVRTSGWLKLKKDYMEGMGDSMDLIPVGAWYGNGRKAPWWSPVLLALWNPETGRPVAVCKCMSGFTDAFYTSMKEHYSGQTENCSAQPMWECDFGGFRPDVYFRPHEVWEIRGADVTESPVSIAAKGIVESSRGLSLRFPRFIRIKDDKNVELASTPSFLTGIWREQQGKAGHSGNDDGDLIDLHFGHSDLDYLSEEEENI</sequence>
<evidence type="ECO:0000256" key="11">
    <source>
        <dbReference type="SAM" id="MobiDB-lite"/>
    </source>
</evidence>
<dbReference type="GO" id="GO:0006273">
    <property type="term" value="P:lagging strand elongation"/>
    <property type="evidence" value="ECO:0007669"/>
    <property type="project" value="TreeGrafter"/>
</dbReference>
<dbReference type="Proteomes" id="UP000724874">
    <property type="component" value="Unassembled WGS sequence"/>
</dbReference>
<dbReference type="InterPro" id="IPR012309">
    <property type="entry name" value="DNA_ligase_ATP-dep_C"/>
</dbReference>
<protein>
    <recommendedName>
        <fullName evidence="9">DNA ligase</fullName>
        <ecNumber evidence="9">6.5.1.1</ecNumber>
    </recommendedName>
</protein>
<evidence type="ECO:0000259" key="12">
    <source>
        <dbReference type="PROSITE" id="PS50160"/>
    </source>
</evidence>
<dbReference type="Gene3D" id="3.30.1490.70">
    <property type="match status" value="1"/>
</dbReference>
<dbReference type="InterPro" id="IPR012310">
    <property type="entry name" value="DNA_ligase_ATP-dep_cent"/>
</dbReference>
<evidence type="ECO:0000256" key="9">
    <source>
        <dbReference type="RuleBase" id="RU000617"/>
    </source>
</evidence>
<feature type="region of interest" description="Disordered" evidence="11">
    <location>
        <begin position="1"/>
        <end position="64"/>
    </location>
</feature>
<accession>A0A9P5TQW7</accession>
<dbReference type="AlphaFoldDB" id="A0A9P5TQW7"/>
<evidence type="ECO:0000256" key="8">
    <source>
        <dbReference type="ARBA" id="ARBA00034003"/>
    </source>
</evidence>
<dbReference type="GO" id="GO:0003910">
    <property type="term" value="F:DNA ligase (ATP) activity"/>
    <property type="evidence" value="ECO:0007669"/>
    <property type="project" value="UniProtKB-EC"/>
</dbReference>
<dbReference type="GO" id="GO:0006310">
    <property type="term" value="P:DNA recombination"/>
    <property type="evidence" value="ECO:0007669"/>
    <property type="project" value="UniProtKB-KW"/>
</dbReference>
<dbReference type="PROSITE" id="PS50160">
    <property type="entry name" value="DNA_LIGASE_A3"/>
    <property type="match status" value="1"/>
</dbReference>
<dbReference type="NCBIfam" id="TIGR00574">
    <property type="entry name" value="dnl1"/>
    <property type="match status" value="1"/>
</dbReference>
<evidence type="ECO:0000256" key="7">
    <source>
        <dbReference type="ARBA" id="ARBA00023242"/>
    </source>
</evidence>
<gene>
    <name evidence="13" type="ORF">CPB84DRAFT_1773174</name>
</gene>
<feature type="domain" description="ATP-dependent DNA ligase family profile" evidence="12">
    <location>
        <begin position="545"/>
        <end position="709"/>
    </location>
</feature>
<comment type="subcellular location">
    <subcellularLocation>
        <location evidence="1">Nucleus</location>
    </subcellularLocation>
</comment>
<keyword evidence="7" id="KW-0539">Nucleus</keyword>
<keyword evidence="9" id="KW-0227">DNA damage</keyword>
<evidence type="ECO:0000256" key="5">
    <source>
        <dbReference type="ARBA" id="ARBA00022741"/>
    </source>
</evidence>
<evidence type="ECO:0000313" key="14">
    <source>
        <dbReference type="Proteomes" id="UP000724874"/>
    </source>
</evidence>
<dbReference type="GO" id="GO:0003677">
    <property type="term" value="F:DNA binding"/>
    <property type="evidence" value="ECO:0007669"/>
    <property type="project" value="InterPro"/>
</dbReference>
<evidence type="ECO:0000256" key="2">
    <source>
        <dbReference type="ARBA" id="ARBA00007572"/>
    </source>
</evidence>
<dbReference type="OrthoDB" id="206088at2759"/>
<dbReference type="InterPro" id="IPR012340">
    <property type="entry name" value="NA-bd_OB-fold"/>
</dbReference>
<dbReference type="InterPro" id="IPR016059">
    <property type="entry name" value="DNA_ligase_ATP-dep_CS"/>
</dbReference>